<dbReference type="GO" id="GO:0003723">
    <property type="term" value="F:RNA binding"/>
    <property type="evidence" value="ECO:0007669"/>
    <property type="project" value="UniProtKB-UniRule"/>
</dbReference>
<feature type="region of interest" description="Disordered" evidence="14">
    <location>
        <begin position="124"/>
        <end position="154"/>
    </location>
</feature>
<keyword evidence="4" id="KW-0479">Metal-binding</keyword>
<dbReference type="PROSITE" id="PS50158">
    <property type="entry name" value="ZF_CCHC"/>
    <property type="match status" value="1"/>
</dbReference>
<evidence type="ECO:0000259" key="16">
    <source>
        <dbReference type="PROSITE" id="PS50158"/>
    </source>
</evidence>
<accession>A0A182M8Y6</accession>
<dbReference type="SMART" id="SM00360">
    <property type="entry name" value="RRM"/>
    <property type="match status" value="1"/>
</dbReference>
<dbReference type="SUPFAM" id="SSF57756">
    <property type="entry name" value="Retrovirus zinc finger-like domains"/>
    <property type="match status" value="1"/>
</dbReference>
<keyword evidence="9" id="KW-0508">mRNA splicing</keyword>
<dbReference type="GO" id="GO:0005689">
    <property type="term" value="C:U12-type spliceosomal complex"/>
    <property type="evidence" value="ECO:0007669"/>
    <property type="project" value="InterPro"/>
</dbReference>
<evidence type="ECO:0000256" key="11">
    <source>
        <dbReference type="ARBA" id="ARBA00032031"/>
    </source>
</evidence>
<evidence type="ECO:0000313" key="18">
    <source>
        <dbReference type="Proteomes" id="UP000075883"/>
    </source>
</evidence>
<dbReference type="Proteomes" id="UP000075883">
    <property type="component" value="Unassembled WGS sequence"/>
</dbReference>
<dbReference type="SMART" id="SM00343">
    <property type="entry name" value="ZnF_C2HC"/>
    <property type="match status" value="1"/>
</dbReference>
<evidence type="ECO:0000256" key="1">
    <source>
        <dbReference type="ARBA" id="ARBA00004123"/>
    </source>
</evidence>
<dbReference type="Pfam" id="PF00098">
    <property type="entry name" value="zf-CCHC"/>
    <property type="match status" value="1"/>
</dbReference>
<comment type="subcellular location">
    <subcellularLocation>
        <location evidence="1">Nucleus</location>
    </subcellularLocation>
</comment>
<evidence type="ECO:0000256" key="12">
    <source>
        <dbReference type="PROSITE-ProRule" id="PRU00047"/>
    </source>
</evidence>
<keyword evidence="8 13" id="KW-0694">RNA-binding</keyword>
<dbReference type="InterPro" id="IPR034219">
    <property type="entry name" value="ZCRB1_RRM"/>
</dbReference>
<dbReference type="InterPro" id="IPR044598">
    <property type="entry name" value="ZCRB1"/>
</dbReference>
<dbReference type="PANTHER" id="PTHR46259:SF1">
    <property type="entry name" value="ZINC FINGER CCHC-TYPE AND RNA-BINDING MOTIF-CONTAINING PROTEIN 1"/>
    <property type="match status" value="1"/>
</dbReference>
<proteinExistence type="predicted"/>
<evidence type="ECO:0000259" key="15">
    <source>
        <dbReference type="PROSITE" id="PS50102"/>
    </source>
</evidence>
<dbReference type="CDD" id="cd12393">
    <property type="entry name" value="RRM_ZCRB1"/>
    <property type="match status" value="1"/>
</dbReference>
<dbReference type="InterPro" id="IPR012677">
    <property type="entry name" value="Nucleotide-bd_a/b_plait_sf"/>
</dbReference>
<name>A0A182M8Y6_9DIPT</name>
<dbReference type="InterPro" id="IPR000504">
    <property type="entry name" value="RRM_dom"/>
</dbReference>
<dbReference type="PROSITE" id="PS50102">
    <property type="entry name" value="RRM"/>
    <property type="match status" value="1"/>
</dbReference>
<feature type="domain" description="CCHC-type" evidence="16">
    <location>
        <begin position="109"/>
        <end position="125"/>
    </location>
</feature>
<feature type="compositionally biased region" description="Basic residues" evidence="14">
    <location>
        <begin position="133"/>
        <end position="147"/>
    </location>
</feature>
<dbReference type="InterPro" id="IPR036875">
    <property type="entry name" value="Znf_CCHC_sf"/>
</dbReference>
<reference evidence="18" key="1">
    <citation type="submission" date="2013-09" db="EMBL/GenBank/DDBJ databases">
        <title>The Genome Sequence of Anopheles culicifacies species A.</title>
        <authorList>
            <consortium name="The Broad Institute Genomics Platform"/>
            <person name="Neafsey D.E."/>
            <person name="Besansky N."/>
            <person name="Howell P."/>
            <person name="Walton C."/>
            <person name="Young S.K."/>
            <person name="Zeng Q."/>
            <person name="Gargeya S."/>
            <person name="Fitzgerald M."/>
            <person name="Haas B."/>
            <person name="Abouelleil A."/>
            <person name="Allen A.W."/>
            <person name="Alvarado L."/>
            <person name="Arachchi H.M."/>
            <person name="Berlin A.M."/>
            <person name="Chapman S.B."/>
            <person name="Gainer-Dewar J."/>
            <person name="Goldberg J."/>
            <person name="Griggs A."/>
            <person name="Gujja S."/>
            <person name="Hansen M."/>
            <person name="Howarth C."/>
            <person name="Imamovic A."/>
            <person name="Ireland A."/>
            <person name="Larimer J."/>
            <person name="McCowan C."/>
            <person name="Murphy C."/>
            <person name="Pearson M."/>
            <person name="Poon T.W."/>
            <person name="Priest M."/>
            <person name="Roberts A."/>
            <person name="Saif S."/>
            <person name="Shea T."/>
            <person name="Sisk P."/>
            <person name="Sykes S."/>
            <person name="Wortman J."/>
            <person name="Nusbaum C."/>
            <person name="Birren B."/>
        </authorList>
    </citation>
    <scope>NUCLEOTIDE SEQUENCE [LARGE SCALE GENOMIC DNA]</scope>
    <source>
        <strain evidence="18">A-37</strain>
    </source>
</reference>
<dbReference type="SUPFAM" id="SSF54928">
    <property type="entry name" value="RNA-binding domain, RBD"/>
    <property type="match status" value="1"/>
</dbReference>
<keyword evidence="7" id="KW-0862">Zinc</keyword>
<evidence type="ECO:0000256" key="9">
    <source>
        <dbReference type="ARBA" id="ARBA00023187"/>
    </source>
</evidence>
<evidence type="ECO:0000256" key="14">
    <source>
        <dbReference type="SAM" id="MobiDB-lite"/>
    </source>
</evidence>
<dbReference type="Gene3D" id="3.30.70.330">
    <property type="match status" value="1"/>
</dbReference>
<dbReference type="InterPro" id="IPR001878">
    <property type="entry name" value="Znf_CCHC"/>
</dbReference>
<dbReference type="EMBL" id="AXCM01002109">
    <property type="status" value="NOT_ANNOTATED_CDS"/>
    <property type="molecule type" value="Genomic_DNA"/>
</dbReference>
<dbReference type="AlphaFoldDB" id="A0A182M8Y6"/>
<evidence type="ECO:0000313" key="17">
    <source>
        <dbReference type="EnsemblMetazoa" id="ACUA012397-PA"/>
    </source>
</evidence>
<sequence length="201" mass="22732">MSKQKVFVPDIRSTAYISNLPFDLTNIDVHKLFSKHGKIVKVTILRDKVTRKSKGVAFVLFANAQEALECCNACNNVEMFGRTLKASIAKDNGKSGEHAQRKQYPDKSRCYECGEEGHMSYNCPRNVLGSKTPPRKQGGRMKAKRKHQHEEEEPIGWASEYELEAHAVRSVTDAVAVCDGRKVKYRKSDYFSDDEELDTGE</sequence>
<dbReference type="Gene3D" id="4.10.60.10">
    <property type="entry name" value="Zinc finger, CCHC-type"/>
    <property type="match status" value="1"/>
</dbReference>
<evidence type="ECO:0000256" key="4">
    <source>
        <dbReference type="ARBA" id="ARBA00022723"/>
    </source>
</evidence>
<keyword evidence="6 12" id="KW-0863">Zinc-finger</keyword>
<dbReference type="GO" id="GO:0000398">
    <property type="term" value="P:mRNA splicing, via spliceosome"/>
    <property type="evidence" value="ECO:0007669"/>
    <property type="project" value="InterPro"/>
</dbReference>
<evidence type="ECO:0000256" key="13">
    <source>
        <dbReference type="PROSITE-ProRule" id="PRU00176"/>
    </source>
</evidence>
<dbReference type="InterPro" id="IPR035979">
    <property type="entry name" value="RBD_domain_sf"/>
</dbReference>
<evidence type="ECO:0000256" key="2">
    <source>
        <dbReference type="ARBA" id="ARBA00015428"/>
    </source>
</evidence>
<keyword evidence="5" id="KW-0747">Spliceosome</keyword>
<evidence type="ECO:0000256" key="10">
    <source>
        <dbReference type="ARBA" id="ARBA00023242"/>
    </source>
</evidence>
<organism evidence="17 18">
    <name type="scientific">Anopheles culicifacies</name>
    <dbReference type="NCBI Taxonomy" id="139723"/>
    <lineage>
        <taxon>Eukaryota</taxon>
        <taxon>Metazoa</taxon>
        <taxon>Ecdysozoa</taxon>
        <taxon>Arthropoda</taxon>
        <taxon>Hexapoda</taxon>
        <taxon>Insecta</taxon>
        <taxon>Pterygota</taxon>
        <taxon>Neoptera</taxon>
        <taxon>Endopterygota</taxon>
        <taxon>Diptera</taxon>
        <taxon>Nematocera</taxon>
        <taxon>Culicoidea</taxon>
        <taxon>Culicidae</taxon>
        <taxon>Anophelinae</taxon>
        <taxon>Anopheles</taxon>
        <taxon>culicifacies species complex</taxon>
    </lineage>
</organism>
<keyword evidence="10" id="KW-0539">Nucleus</keyword>
<dbReference type="EnsemblMetazoa" id="ACUA012397-RA">
    <property type="protein sequence ID" value="ACUA012397-PA"/>
    <property type="gene ID" value="ACUA012397"/>
</dbReference>
<keyword evidence="18" id="KW-1185">Reference proteome</keyword>
<dbReference type="Pfam" id="PF00076">
    <property type="entry name" value="RRM_1"/>
    <property type="match status" value="1"/>
</dbReference>
<evidence type="ECO:0000256" key="8">
    <source>
        <dbReference type="ARBA" id="ARBA00022884"/>
    </source>
</evidence>
<feature type="domain" description="RRM" evidence="15">
    <location>
        <begin position="13"/>
        <end position="91"/>
    </location>
</feature>
<protein>
    <recommendedName>
        <fullName evidence="2">Zinc finger CCHC-type and RNA-binding motif-containing protein 1</fullName>
    </recommendedName>
    <alternativeName>
        <fullName evidence="11">U11/U12 small nuclear ribonucleoprotein 31 kDa protein</fullName>
    </alternativeName>
</protein>
<dbReference type="PANTHER" id="PTHR46259">
    <property type="entry name" value="ZINC FINGER CCHC-TYPE AND RNA-BINDING MOTIF-CONTAINING PROTEIN 1"/>
    <property type="match status" value="1"/>
</dbReference>
<dbReference type="STRING" id="139723.A0A182M8Y6"/>
<keyword evidence="3" id="KW-0507">mRNA processing</keyword>
<evidence type="ECO:0000256" key="3">
    <source>
        <dbReference type="ARBA" id="ARBA00022664"/>
    </source>
</evidence>
<dbReference type="GO" id="GO:0008270">
    <property type="term" value="F:zinc ion binding"/>
    <property type="evidence" value="ECO:0007669"/>
    <property type="project" value="UniProtKB-KW"/>
</dbReference>
<evidence type="ECO:0000256" key="6">
    <source>
        <dbReference type="ARBA" id="ARBA00022771"/>
    </source>
</evidence>
<dbReference type="VEuPathDB" id="VectorBase:ACUA012397"/>
<evidence type="ECO:0000256" key="7">
    <source>
        <dbReference type="ARBA" id="ARBA00022833"/>
    </source>
</evidence>
<evidence type="ECO:0000256" key="5">
    <source>
        <dbReference type="ARBA" id="ARBA00022728"/>
    </source>
</evidence>
<reference evidence="17" key="2">
    <citation type="submission" date="2020-05" db="UniProtKB">
        <authorList>
            <consortium name="EnsemblMetazoa"/>
        </authorList>
    </citation>
    <scope>IDENTIFICATION</scope>
    <source>
        <strain evidence="17">A-37</strain>
    </source>
</reference>